<evidence type="ECO:0000313" key="1">
    <source>
        <dbReference type="EMBL" id="RAK20719.1"/>
    </source>
</evidence>
<reference evidence="1 2" key="1">
    <citation type="submission" date="2018-06" db="EMBL/GenBank/DDBJ databases">
        <title>Genomic Encyclopedia of Type Strains, Phase III (KMG-III): the genomes of soil and plant-associated and newly described type strains.</title>
        <authorList>
            <person name="Whitman W."/>
        </authorList>
    </citation>
    <scope>NUCLEOTIDE SEQUENCE [LARGE SCALE GENOMIC DNA]</scope>
    <source>
        <strain evidence="1 2">CGMCC 1.12398</strain>
    </source>
</reference>
<organism evidence="1 2">
    <name type="scientific">Flavobacterium aquaticum</name>
    <dbReference type="NCBI Taxonomy" id="1236486"/>
    <lineage>
        <taxon>Bacteria</taxon>
        <taxon>Pseudomonadati</taxon>
        <taxon>Bacteroidota</taxon>
        <taxon>Flavobacteriia</taxon>
        <taxon>Flavobacteriales</taxon>
        <taxon>Flavobacteriaceae</taxon>
        <taxon>Flavobacterium</taxon>
    </lineage>
</organism>
<evidence type="ECO:0000313" key="2">
    <source>
        <dbReference type="Proteomes" id="UP000249620"/>
    </source>
</evidence>
<gene>
    <name evidence="1" type="ORF">B0I03_107140</name>
</gene>
<name>A0A327YRL3_9FLAO</name>
<dbReference type="RefSeq" id="WP_111567581.1">
    <property type="nucleotide sequence ID" value="NZ_QLMI01000007.1"/>
</dbReference>
<dbReference type="OrthoDB" id="9984646at2"/>
<dbReference type="PROSITE" id="PS51257">
    <property type="entry name" value="PROKAR_LIPOPROTEIN"/>
    <property type="match status" value="1"/>
</dbReference>
<keyword evidence="2" id="KW-1185">Reference proteome</keyword>
<protein>
    <recommendedName>
        <fullName evidence="3">Lipoprotein</fullName>
    </recommendedName>
</protein>
<dbReference type="Proteomes" id="UP000249620">
    <property type="component" value="Unassembled WGS sequence"/>
</dbReference>
<dbReference type="AlphaFoldDB" id="A0A327YRL3"/>
<proteinExistence type="predicted"/>
<comment type="caution">
    <text evidence="1">The sequence shown here is derived from an EMBL/GenBank/DDBJ whole genome shotgun (WGS) entry which is preliminary data.</text>
</comment>
<evidence type="ECO:0008006" key="3">
    <source>
        <dbReference type="Google" id="ProtNLM"/>
    </source>
</evidence>
<sequence>MRNFILLILSFLVFSCAELNKDYAFKGKDINKAEDGSPMHHPNYDSVAKYGPEIRNLEKQVLTDSTVIKFNVYSDCCQNPMDDVKYSNDTIYVNPSFESGPLCDSYCEYLFEYHFSNKAIKNKNIIVRLNYVD</sequence>
<dbReference type="EMBL" id="QLMI01000007">
    <property type="protein sequence ID" value="RAK20719.1"/>
    <property type="molecule type" value="Genomic_DNA"/>
</dbReference>
<accession>A0A327YRL3</accession>